<dbReference type="PATRIC" id="fig|1008153.3.peg.1083"/>
<protein>
    <submittedName>
        <fullName evidence="2">Uncharacterized protein</fullName>
    </submittedName>
</protein>
<gene>
    <name evidence="2" type="ORF">HAPAU_10790</name>
</gene>
<keyword evidence="1" id="KW-1133">Transmembrane helix</keyword>
<dbReference type="AlphaFoldDB" id="A0A151AEB9"/>
<dbReference type="Proteomes" id="UP000075321">
    <property type="component" value="Unassembled WGS sequence"/>
</dbReference>
<feature type="transmembrane region" description="Helical" evidence="1">
    <location>
        <begin position="30"/>
        <end position="47"/>
    </location>
</feature>
<accession>A0A151AEB9</accession>
<keyword evidence="1" id="KW-0812">Transmembrane</keyword>
<keyword evidence="1" id="KW-0472">Membrane</keyword>
<evidence type="ECO:0000256" key="1">
    <source>
        <dbReference type="SAM" id="Phobius"/>
    </source>
</evidence>
<reference evidence="2 3" key="1">
    <citation type="submission" date="2016-02" db="EMBL/GenBank/DDBJ databases">
        <title>Genome sequence of Halalkalicoccus paucihalophilus DSM 24557.</title>
        <authorList>
            <person name="Poehlein A."/>
            <person name="Daniel R."/>
        </authorList>
    </citation>
    <scope>NUCLEOTIDE SEQUENCE [LARGE SCALE GENOMIC DNA]</scope>
    <source>
        <strain evidence="2 3">DSM 24557</strain>
    </source>
</reference>
<name>A0A151AEB9_9EURY</name>
<dbReference type="RefSeq" id="WP_066380375.1">
    <property type="nucleotide sequence ID" value="NZ_LTAZ01000004.1"/>
</dbReference>
<keyword evidence="3" id="KW-1185">Reference proteome</keyword>
<sequence>MRSITRQTCYEPTRYPIERFREVLASLSRYDLLLVTIPVAFLLAFVTSNALAIGVHAALVGALAIADAVALNPPRTG</sequence>
<organism evidence="2 3">
    <name type="scientific">Halalkalicoccus paucihalophilus</name>
    <dbReference type="NCBI Taxonomy" id="1008153"/>
    <lineage>
        <taxon>Archaea</taxon>
        <taxon>Methanobacteriati</taxon>
        <taxon>Methanobacteriota</taxon>
        <taxon>Stenosarchaea group</taxon>
        <taxon>Halobacteria</taxon>
        <taxon>Halobacteriales</taxon>
        <taxon>Halococcaceae</taxon>
        <taxon>Halalkalicoccus</taxon>
    </lineage>
</organism>
<evidence type="ECO:0000313" key="3">
    <source>
        <dbReference type="Proteomes" id="UP000075321"/>
    </source>
</evidence>
<dbReference type="InterPro" id="IPR058328">
    <property type="entry name" value="DUF8015"/>
</dbReference>
<evidence type="ECO:0000313" key="2">
    <source>
        <dbReference type="EMBL" id="KYH25989.1"/>
    </source>
</evidence>
<comment type="caution">
    <text evidence="2">The sequence shown here is derived from an EMBL/GenBank/DDBJ whole genome shotgun (WGS) entry which is preliminary data.</text>
</comment>
<dbReference type="Pfam" id="PF26047">
    <property type="entry name" value="DUF8015"/>
    <property type="match status" value="1"/>
</dbReference>
<proteinExistence type="predicted"/>
<dbReference type="EMBL" id="LTAZ01000004">
    <property type="protein sequence ID" value="KYH25989.1"/>
    <property type="molecule type" value="Genomic_DNA"/>
</dbReference>